<evidence type="ECO:0000256" key="9">
    <source>
        <dbReference type="RuleBase" id="RU004016"/>
    </source>
</evidence>
<evidence type="ECO:0000256" key="2">
    <source>
        <dbReference type="ARBA" id="ARBA00022729"/>
    </source>
</evidence>
<evidence type="ECO:0000256" key="6">
    <source>
        <dbReference type="ARBA" id="ARBA00023316"/>
    </source>
</evidence>
<evidence type="ECO:0000313" key="12">
    <source>
        <dbReference type="Proteomes" id="UP000199236"/>
    </source>
</evidence>
<dbReference type="InterPro" id="IPR001967">
    <property type="entry name" value="Peptidase_S11_N"/>
</dbReference>
<proteinExistence type="inferred from homology"/>
<dbReference type="GO" id="GO:0071555">
    <property type="term" value="P:cell wall organization"/>
    <property type="evidence" value="ECO:0007669"/>
    <property type="project" value="UniProtKB-KW"/>
</dbReference>
<keyword evidence="11" id="KW-0121">Carboxypeptidase</keyword>
<evidence type="ECO:0000256" key="1">
    <source>
        <dbReference type="ARBA" id="ARBA00007164"/>
    </source>
</evidence>
<keyword evidence="11" id="KW-0645">Protease</keyword>
<keyword evidence="2" id="KW-0732">Signal</keyword>
<dbReference type="PANTHER" id="PTHR21581">
    <property type="entry name" value="D-ALANYL-D-ALANINE CARBOXYPEPTIDASE"/>
    <property type="match status" value="1"/>
</dbReference>
<gene>
    <name evidence="11" type="ORF">SAMN04488056_10933</name>
</gene>
<accession>A0A1I5IJ75</accession>
<comment type="similarity">
    <text evidence="1 9">Belongs to the peptidase S11 family.</text>
</comment>
<keyword evidence="12" id="KW-1185">Reference proteome</keyword>
<name>A0A1I5IJ75_9HYPH</name>
<sequence>MIDLSVIRCPRLSIKRAVYRPVVLAFLMLAGIFHAHLALANAAANGQGTLPDLEISPNPLLLMDVATGNVLYQRDANKKWYPASLTKLMSAYVIFKAIEAGEISEDSVLTVSKHALSYPPSKMGFPVGTKLTVGNALRMMLVKSANDIAAALAERVAGSEPAFAKRMNAEAQRLGMHASHFVNANGLYASGHVSSARDMALVARQILVEFPQYRTLFQIPAIRHGKKVLRSYNTLLEHFRGANGMKTGFVCASGYNIVASATRGGRQLLAVVMGAPNAQIRAETAAFLLSEGFQRQDMRSGAGVPITQEAAFGPIASAGNMRSEVCPNGQVKWNPTVKYSSSYLSPRFKLMEPVRVYAGARSVERPVILPENLAQLPLYAPRDKSVLPLKQQKGSQIKLAQLPRAKP</sequence>
<dbReference type="GO" id="GO:0009002">
    <property type="term" value="F:serine-type D-Ala-D-Ala carboxypeptidase activity"/>
    <property type="evidence" value="ECO:0007669"/>
    <property type="project" value="InterPro"/>
</dbReference>
<dbReference type="InterPro" id="IPR012338">
    <property type="entry name" value="Beta-lactam/transpept-like"/>
</dbReference>
<dbReference type="PANTHER" id="PTHR21581:SF6">
    <property type="entry name" value="TRAFFICKING PROTEIN PARTICLE COMPLEX SUBUNIT 12"/>
    <property type="match status" value="1"/>
</dbReference>
<dbReference type="PRINTS" id="PR00725">
    <property type="entry name" value="DADACBPTASE1"/>
</dbReference>
<organism evidence="11 12">
    <name type="scientific">Cohaesibacter marisflavi</name>
    <dbReference type="NCBI Taxonomy" id="655353"/>
    <lineage>
        <taxon>Bacteria</taxon>
        <taxon>Pseudomonadati</taxon>
        <taxon>Pseudomonadota</taxon>
        <taxon>Alphaproteobacteria</taxon>
        <taxon>Hyphomicrobiales</taxon>
        <taxon>Cohaesibacteraceae</taxon>
    </lineage>
</organism>
<feature type="active site" description="Acyl-ester intermediate" evidence="7">
    <location>
        <position position="84"/>
    </location>
</feature>
<evidence type="ECO:0000256" key="3">
    <source>
        <dbReference type="ARBA" id="ARBA00022801"/>
    </source>
</evidence>
<feature type="active site" evidence="7">
    <location>
        <position position="144"/>
    </location>
</feature>
<dbReference type="Proteomes" id="UP000199236">
    <property type="component" value="Unassembled WGS sequence"/>
</dbReference>
<dbReference type="OrthoDB" id="9795979at2"/>
<dbReference type="AlphaFoldDB" id="A0A1I5IJ75"/>
<dbReference type="GO" id="GO:0008360">
    <property type="term" value="P:regulation of cell shape"/>
    <property type="evidence" value="ECO:0007669"/>
    <property type="project" value="UniProtKB-KW"/>
</dbReference>
<protein>
    <submittedName>
        <fullName evidence="11">D-alanyl-D-alanine carboxypeptidase</fullName>
    </submittedName>
</protein>
<dbReference type="InterPro" id="IPR018044">
    <property type="entry name" value="Peptidase_S11"/>
</dbReference>
<keyword evidence="4" id="KW-0133">Cell shape</keyword>
<evidence type="ECO:0000256" key="8">
    <source>
        <dbReference type="PIRSR" id="PIRSR618044-2"/>
    </source>
</evidence>
<evidence type="ECO:0000256" key="5">
    <source>
        <dbReference type="ARBA" id="ARBA00022984"/>
    </source>
</evidence>
<keyword evidence="6" id="KW-0961">Cell wall biogenesis/degradation</keyword>
<reference evidence="11 12" key="1">
    <citation type="submission" date="2016-10" db="EMBL/GenBank/DDBJ databases">
        <authorList>
            <person name="de Groot N.N."/>
        </authorList>
    </citation>
    <scope>NUCLEOTIDE SEQUENCE [LARGE SCALE GENOMIC DNA]</scope>
    <source>
        <strain evidence="11 12">CGMCC 1.9157</strain>
    </source>
</reference>
<feature type="active site" description="Proton acceptor" evidence="7">
    <location>
        <position position="87"/>
    </location>
</feature>
<evidence type="ECO:0000259" key="10">
    <source>
        <dbReference type="Pfam" id="PF00768"/>
    </source>
</evidence>
<keyword evidence="3" id="KW-0378">Hydrolase</keyword>
<keyword evidence="5" id="KW-0573">Peptidoglycan synthesis</keyword>
<evidence type="ECO:0000256" key="7">
    <source>
        <dbReference type="PIRSR" id="PIRSR618044-1"/>
    </source>
</evidence>
<dbReference type="SUPFAM" id="SSF56601">
    <property type="entry name" value="beta-lactamase/transpeptidase-like"/>
    <property type="match status" value="1"/>
</dbReference>
<feature type="binding site" evidence="8">
    <location>
        <position position="246"/>
    </location>
    <ligand>
        <name>substrate</name>
    </ligand>
</feature>
<evidence type="ECO:0000313" key="11">
    <source>
        <dbReference type="EMBL" id="SFO60678.1"/>
    </source>
</evidence>
<dbReference type="Gene3D" id="3.40.710.10">
    <property type="entry name" value="DD-peptidase/beta-lactamase superfamily"/>
    <property type="match status" value="1"/>
</dbReference>
<evidence type="ECO:0000256" key="4">
    <source>
        <dbReference type="ARBA" id="ARBA00022960"/>
    </source>
</evidence>
<dbReference type="STRING" id="655353.SAMN04488056_10933"/>
<dbReference type="GO" id="GO:0009252">
    <property type="term" value="P:peptidoglycan biosynthetic process"/>
    <property type="evidence" value="ECO:0007669"/>
    <property type="project" value="UniProtKB-KW"/>
</dbReference>
<dbReference type="GO" id="GO:0006508">
    <property type="term" value="P:proteolysis"/>
    <property type="evidence" value="ECO:0007669"/>
    <property type="project" value="InterPro"/>
</dbReference>
<dbReference type="RefSeq" id="WP_090073892.1">
    <property type="nucleotide sequence ID" value="NZ_FOVR01000009.1"/>
</dbReference>
<feature type="domain" description="Peptidase S11 D-alanyl-D-alanine carboxypeptidase A N-terminal" evidence="10">
    <location>
        <begin position="54"/>
        <end position="276"/>
    </location>
</feature>
<dbReference type="Pfam" id="PF00768">
    <property type="entry name" value="Peptidase_S11"/>
    <property type="match status" value="1"/>
</dbReference>
<dbReference type="EMBL" id="FOVR01000009">
    <property type="protein sequence ID" value="SFO60678.1"/>
    <property type="molecule type" value="Genomic_DNA"/>
</dbReference>